<comment type="caution">
    <text evidence="3">The sequence shown here is derived from an EMBL/GenBank/DDBJ whole genome shotgun (WGS) entry which is preliminary data.</text>
</comment>
<reference evidence="3" key="1">
    <citation type="submission" date="2019-03" db="EMBL/GenBank/DDBJ databases">
        <title>Long read genome sequence of the mycoparasitic Pythium oligandrum ATCC 38472 isolated from sugarbeet rhizosphere.</title>
        <authorList>
            <person name="Gaulin E."/>
        </authorList>
    </citation>
    <scope>NUCLEOTIDE SEQUENCE</scope>
    <source>
        <strain evidence="3">ATCC 38472_TT</strain>
    </source>
</reference>
<feature type="compositionally biased region" description="Gly residues" evidence="2">
    <location>
        <begin position="171"/>
        <end position="185"/>
    </location>
</feature>
<keyword evidence="1" id="KW-0175">Coiled coil</keyword>
<dbReference type="EMBL" id="SPLM01000145">
    <property type="protein sequence ID" value="TMW56751.1"/>
    <property type="molecule type" value="Genomic_DNA"/>
</dbReference>
<evidence type="ECO:0000313" key="4">
    <source>
        <dbReference type="Proteomes" id="UP000794436"/>
    </source>
</evidence>
<feature type="region of interest" description="Disordered" evidence="2">
    <location>
        <begin position="1"/>
        <end position="190"/>
    </location>
</feature>
<feature type="compositionally biased region" description="Acidic residues" evidence="2">
    <location>
        <begin position="144"/>
        <end position="155"/>
    </location>
</feature>
<sequence length="666" mass="73642">MRFFRSDRDAKQPKQHHRFSFRRHSEDTPDALVDHKARHHHQQTQIAQRTHSRRPAAHSAPAPPQNQQLKPPAHDKTPQLASTFVSTTSTSTSASSATLSPSPLHKLIITDTTLEDKKPAKRPSDSGTSTETEDSEFVIGTPGDDVEHDDDDDDFLTTPRDDMIRRSRVGSGSGGLAHAHAGGGVSRSSLAGYRQLEFSMSYKNRMGAQTDDTSSLSASFIGVRRSETGGHPRTNSTSSSRSSSSFIHSNASTAPTSTTHAAPSSSRSQTTKTSSNNSSTREIPSSPAASTPASASGSPSKLSPSRESEVGARMSDVPITEASVAALQTRRALQQMVLAMEDEDSDDDDSDNDFGPSSESSGGIHGIIQLGADDYRKFQFRLKQLEDICHDQARKQAHMEESIEQEVQARTKKVVEAMEKKISMYKQAKDLEVEREIQRRVSEMSTGSSSRGSSTLSSRDSFMSMTPQYQSDPRMRGKPLDKIFHPRRTRRRMELIRQHEEQQKREMEQFREFIRSTERSTEVGRAMGGFYNDEVDAESARETIKALHDPHITEDLLDASQNELIDIICVLRKHVSVQDEQLDQAKRLIVAAIEAREEAESTAREAMELTIELDSRLERASHEIVVIRDELRRSSEISTGAGSFISPPNASYAALRSASVPAPPTF</sequence>
<accession>A0A8K1C563</accession>
<keyword evidence="4" id="KW-1185">Reference proteome</keyword>
<gene>
    <name evidence="3" type="ORF">Poli38472_006761</name>
</gene>
<protein>
    <submittedName>
        <fullName evidence="3">Uncharacterized protein</fullName>
    </submittedName>
</protein>
<feature type="coiled-coil region" evidence="1">
    <location>
        <begin position="582"/>
        <end position="612"/>
    </location>
</feature>
<feature type="compositionally biased region" description="Basic and acidic residues" evidence="2">
    <location>
        <begin position="114"/>
        <end position="124"/>
    </location>
</feature>
<evidence type="ECO:0000313" key="3">
    <source>
        <dbReference type="EMBL" id="TMW56751.1"/>
    </source>
</evidence>
<proteinExistence type="predicted"/>
<feature type="compositionally biased region" description="Low complexity" evidence="2">
    <location>
        <begin position="445"/>
        <end position="461"/>
    </location>
</feature>
<feature type="compositionally biased region" description="Basic and acidic residues" evidence="2">
    <location>
        <begin position="23"/>
        <end position="35"/>
    </location>
</feature>
<feature type="compositionally biased region" description="Low complexity" evidence="2">
    <location>
        <begin position="236"/>
        <end position="303"/>
    </location>
</feature>
<feature type="compositionally biased region" description="Low complexity" evidence="2">
    <location>
        <begin position="86"/>
        <end position="104"/>
    </location>
</feature>
<feature type="compositionally biased region" description="Low complexity" evidence="2">
    <location>
        <begin position="353"/>
        <end position="365"/>
    </location>
</feature>
<evidence type="ECO:0000256" key="2">
    <source>
        <dbReference type="SAM" id="MobiDB-lite"/>
    </source>
</evidence>
<dbReference type="AlphaFoldDB" id="A0A8K1C563"/>
<feature type="region of interest" description="Disordered" evidence="2">
    <location>
        <begin position="335"/>
        <end position="365"/>
    </location>
</feature>
<feature type="region of interest" description="Disordered" evidence="2">
    <location>
        <begin position="439"/>
        <end position="480"/>
    </location>
</feature>
<feature type="compositionally biased region" description="Basic and acidic residues" evidence="2">
    <location>
        <begin position="1"/>
        <end position="12"/>
    </location>
</feature>
<name>A0A8K1C563_PYTOL</name>
<feature type="compositionally biased region" description="Basic residues" evidence="2">
    <location>
        <begin position="13"/>
        <end position="22"/>
    </location>
</feature>
<evidence type="ECO:0000256" key="1">
    <source>
        <dbReference type="SAM" id="Coils"/>
    </source>
</evidence>
<dbReference type="OrthoDB" id="74629at2759"/>
<feature type="compositionally biased region" description="Acidic residues" evidence="2">
    <location>
        <begin position="340"/>
        <end position="352"/>
    </location>
</feature>
<feature type="region of interest" description="Disordered" evidence="2">
    <location>
        <begin position="207"/>
        <end position="316"/>
    </location>
</feature>
<dbReference type="Proteomes" id="UP000794436">
    <property type="component" value="Unassembled WGS sequence"/>
</dbReference>
<organism evidence="3 4">
    <name type="scientific">Pythium oligandrum</name>
    <name type="common">Mycoparasitic fungus</name>
    <dbReference type="NCBI Taxonomy" id="41045"/>
    <lineage>
        <taxon>Eukaryota</taxon>
        <taxon>Sar</taxon>
        <taxon>Stramenopiles</taxon>
        <taxon>Oomycota</taxon>
        <taxon>Peronosporomycetes</taxon>
        <taxon>Pythiales</taxon>
        <taxon>Pythiaceae</taxon>
        <taxon>Pythium</taxon>
    </lineage>
</organism>